<dbReference type="Proteomes" id="UP000054477">
    <property type="component" value="Unassembled WGS sequence"/>
</dbReference>
<protein>
    <recommendedName>
        <fullName evidence="5">Transmembrane protein</fullName>
    </recommendedName>
</protein>
<organism evidence="3 4">
    <name type="scientific">Laccaria amethystina LaAM-08-1</name>
    <dbReference type="NCBI Taxonomy" id="1095629"/>
    <lineage>
        <taxon>Eukaryota</taxon>
        <taxon>Fungi</taxon>
        <taxon>Dikarya</taxon>
        <taxon>Basidiomycota</taxon>
        <taxon>Agaricomycotina</taxon>
        <taxon>Agaricomycetes</taxon>
        <taxon>Agaricomycetidae</taxon>
        <taxon>Agaricales</taxon>
        <taxon>Agaricineae</taxon>
        <taxon>Hydnangiaceae</taxon>
        <taxon>Laccaria</taxon>
    </lineage>
</organism>
<dbReference type="Gene3D" id="2.60.120.260">
    <property type="entry name" value="Galactose-binding domain-like"/>
    <property type="match status" value="2"/>
</dbReference>
<sequence length="443" mass="46994">MSSSQLLLMVDDTQLNATYGGGQWGTATLFQWYGGTIVWPQFADSSSATVTGSLFLSFEGTAIAFGGNTPKIFGDSQTLTVSIDGAPSYNTSYNDPTPQSYLQWYQSPTLPEGTHNITLSHMAGTALDYAVITAGQDTPLTGKTVIVDNEDPSIRFTGSWTRNTDRFHSGYAPDGYPFHNSTHQTTTPGDSFIFRFSGTSLNVYGILHVANLSTISASYTLDGSTASQTYTVTTSSSMYQDGTNDQHNFLLYSNTSLTAGDHTLVVNLTKCVNQTFIFDYLTYQPSFSTLATMPNLTLPASTNGTSHTTTTSTPIGAIVGGVLGGLALLFLLIGAFLWFRKRKAQDDQGESNQITAFAAPNSEQANLGAAKPGISSTQIPSPGSASSNAGSTLLLQSGPPQVVHKSSRSRGGETDVSTSGGGSITTEMREAHRSVAPPAYEEL</sequence>
<name>A0A0C9XCJ2_9AGAR</name>
<keyword evidence="2" id="KW-1133">Transmembrane helix</keyword>
<proteinExistence type="predicted"/>
<evidence type="ECO:0000313" key="3">
    <source>
        <dbReference type="EMBL" id="KIJ99278.1"/>
    </source>
</evidence>
<keyword evidence="2" id="KW-0812">Transmembrane</keyword>
<dbReference type="EMBL" id="KN838650">
    <property type="protein sequence ID" value="KIJ99278.1"/>
    <property type="molecule type" value="Genomic_DNA"/>
</dbReference>
<reference evidence="3 4" key="1">
    <citation type="submission" date="2014-04" db="EMBL/GenBank/DDBJ databases">
        <authorList>
            <consortium name="DOE Joint Genome Institute"/>
            <person name="Kuo A."/>
            <person name="Kohler A."/>
            <person name="Nagy L.G."/>
            <person name="Floudas D."/>
            <person name="Copeland A."/>
            <person name="Barry K.W."/>
            <person name="Cichocki N."/>
            <person name="Veneault-Fourrey C."/>
            <person name="LaButti K."/>
            <person name="Lindquist E.A."/>
            <person name="Lipzen A."/>
            <person name="Lundell T."/>
            <person name="Morin E."/>
            <person name="Murat C."/>
            <person name="Sun H."/>
            <person name="Tunlid A."/>
            <person name="Henrissat B."/>
            <person name="Grigoriev I.V."/>
            <person name="Hibbett D.S."/>
            <person name="Martin F."/>
            <person name="Nordberg H.P."/>
            <person name="Cantor M.N."/>
            <person name="Hua S.X."/>
        </authorList>
    </citation>
    <scope>NUCLEOTIDE SEQUENCE [LARGE SCALE GENOMIC DNA]</scope>
    <source>
        <strain evidence="3 4">LaAM-08-1</strain>
    </source>
</reference>
<accession>A0A0C9XCJ2</accession>
<dbReference type="STRING" id="1095629.A0A0C9XCJ2"/>
<evidence type="ECO:0000256" key="2">
    <source>
        <dbReference type="SAM" id="Phobius"/>
    </source>
</evidence>
<feature type="compositionally biased region" description="Low complexity" evidence="1">
    <location>
        <begin position="380"/>
        <end position="391"/>
    </location>
</feature>
<keyword evidence="2" id="KW-0472">Membrane</keyword>
<reference evidence="4" key="2">
    <citation type="submission" date="2015-01" db="EMBL/GenBank/DDBJ databases">
        <title>Evolutionary Origins and Diversification of the Mycorrhizal Mutualists.</title>
        <authorList>
            <consortium name="DOE Joint Genome Institute"/>
            <consortium name="Mycorrhizal Genomics Consortium"/>
            <person name="Kohler A."/>
            <person name="Kuo A."/>
            <person name="Nagy L.G."/>
            <person name="Floudas D."/>
            <person name="Copeland A."/>
            <person name="Barry K.W."/>
            <person name="Cichocki N."/>
            <person name="Veneault-Fourrey C."/>
            <person name="LaButti K."/>
            <person name="Lindquist E.A."/>
            <person name="Lipzen A."/>
            <person name="Lundell T."/>
            <person name="Morin E."/>
            <person name="Murat C."/>
            <person name="Riley R."/>
            <person name="Ohm R."/>
            <person name="Sun H."/>
            <person name="Tunlid A."/>
            <person name="Henrissat B."/>
            <person name="Grigoriev I.V."/>
            <person name="Hibbett D.S."/>
            <person name="Martin F."/>
        </authorList>
    </citation>
    <scope>NUCLEOTIDE SEQUENCE [LARGE SCALE GENOMIC DNA]</scope>
    <source>
        <strain evidence="4">LaAM-08-1</strain>
    </source>
</reference>
<gene>
    <name evidence="3" type="ORF">K443DRAFT_680113</name>
</gene>
<evidence type="ECO:0000313" key="4">
    <source>
        <dbReference type="Proteomes" id="UP000054477"/>
    </source>
</evidence>
<evidence type="ECO:0008006" key="5">
    <source>
        <dbReference type="Google" id="ProtNLM"/>
    </source>
</evidence>
<feature type="transmembrane region" description="Helical" evidence="2">
    <location>
        <begin position="315"/>
        <end position="339"/>
    </location>
</feature>
<evidence type="ECO:0000256" key="1">
    <source>
        <dbReference type="SAM" id="MobiDB-lite"/>
    </source>
</evidence>
<dbReference type="AlphaFoldDB" id="A0A0C9XCJ2"/>
<dbReference type="OrthoDB" id="2756615at2759"/>
<dbReference type="HOGENOM" id="CLU_036216_1_0_1"/>
<keyword evidence="4" id="KW-1185">Reference proteome</keyword>
<feature type="region of interest" description="Disordered" evidence="1">
    <location>
        <begin position="366"/>
        <end position="443"/>
    </location>
</feature>